<dbReference type="PANTHER" id="PTHR42877">
    <property type="entry name" value="L-ORNITHINE N(5)-MONOOXYGENASE-RELATED"/>
    <property type="match status" value="1"/>
</dbReference>
<evidence type="ECO:0000256" key="2">
    <source>
        <dbReference type="ARBA" id="ARBA00022630"/>
    </source>
</evidence>
<organism evidence="5 6">
    <name type="scientific">Lachnellula hyalina</name>
    <dbReference type="NCBI Taxonomy" id="1316788"/>
    <lineage>
        <taxon>Eukaryota</taxon>
        <taxon>Fungi</taxon>
        <taxon>Dikarya</taxon>
        <taxon>Ascomycota</taxon>
        <taxon>Pezizomycotina</taxon>
        <taxon>Leotiomycetes</taxon>
        <taxon>Helotiales</taxon>
        <taxon>Lachnaceae</taxon>
        <taxon>Lachnellula</taxon>
    </lineage>
</organism>
<dbReference type="GeneID" id="41984505"/>
<dbReference type="OrthoDB" id="74360at2759"/>
<dbReference type="Pfam" id="PF00743">
    <property type="entry name" value="FMO-like"/>
    <property type="match status" value="1"/>
</dbReference>
<evidence type="ECO:0000256" key="3">
    <source>
        <dbReference type="ARBA" id="ARBA00022827"/>
    </source>
</evidence>
<dbReference type="Proteomes" id="UP000431533">
    <property type="component" value="Unassembled WGS sequence"/>
</dbReference>
<keyword evidence="2" id="KW-0285">Flavoprotein</keyword>
<keyword evidence="6" id="KW-1185">Reference proteome</keyword>
<dbReference type="Gene3D" id="3.50.50.60">
    <property type="entry name" value="FAD/NAD(P)-binding domain"/>
    <property type="match status" value="2"/>
</dbReference>
<accession>A0A8H8U0H7</accession>
<dbReference type="PANTHER" id="PTHR42877:SF1">
    <property type="entry name" value="FAD-BINDING MONOOXYGENASE STCW"/>
    <property type="match status" value="1"/>
</dbReference>
<dbReference type="AlphaFoldDB" id="A0A8H8U0H7"/>
<proteinExistence type="inferred from homology"/>
<sequence length="464" mass="52591">MSPSSTADLVDNSPVPTVQKPKWIQASKIYEVPKTTLNDPANRPLRVITIGGGVSGIMMAYKIDQGMKNVEHIIYERNPMIGGTTLFVDDTLRITKCEVSGTDCDVPSHSYTYPWAPYPDWKAFLATSKDILTYLQSVVDTLDLAKYINLNHQVAGCWWDEEKGKWRVKVQIVEPKADWSSVEPLKVLSEFWDEADMIMHATGILNRWDYPDIPGLKDFKGRLVHTAGWPDDFAAEAWKDQEVVVIGSGASSIQVVPTMQPHVKHMDVYVRTPVWFVQIMNNFGNNHKYTEEEQQFYRDNPKLLVAHIKELENEVNGRFDQNIMGSAEQAAWRKLVEERMRSIIKDEKILEGLLPDFPVNCRRMTPGDPYLQAIQEPNVDLRFTGVSRITEDGVVGDDGVERKCDVIVCATGPLGFDTTYRPRFPVVGRGGVNLQDKWKYAAEAYFGLACADMPNWLTFIGPNW</sequence>
<keyword evidence="3" id="KW-0274">FAD</keyword>
<gene>
    <name evidence="5" type="primary">aflW_0</name>
    <name evidence="5" type="ORF">LHYA1_G004307</name>
</gene>
<dbReference type="RefSeq" id="XP_031004839.1">
    <property type="nucleotide sequence ID" value="XM_031149269.1"/>
</dbReference>
<evidence type="ECO:0000256" key="4">
    <source>
        <dbReference type="ARBA" id="ARBA00023002"/>
    </source>
</evidence>
<comment type="caution">
    <text evidence="5">The sequence shown here is derived from an EMBL/GenBank/DDBJ whole genome shotgun (WGS) entry which is preliminary data.</text>
</comment>
<evidence type="ECO:0000313" key="6">
    <source>
        <dbReference type="Proteomes" id="UP000431533"/>
    </source>
</evidence>
<dbReference type="InterPro" id="IPR020946">
    <property type="entry name" value="Flavin_mOase-like"/>
</dbReference>
<dbReference type="EMBL" id="QGMH01000078">
    <property type="protein sequence ID" value="TVY26051.1"/>
    <property type="molecule type" value="Genomic_DNA"/>
</dbReference>
<keyword evidence="4" id="KW-0560">Oxidoreductase</keyword>
<dbReference type="GO" id="GO:0050660">
    <property type="term" value="F:flavin adenine dinucleotide binding"/>
    <property type="evidence" value="ECO:0007669"/>
    <property type="project" value="InterPro"/>
</dbReference>
<dbReference type="InterPro" id="IPR036188">
    <property type="entry name" value="FAD/NAD-bd_sf"/>
</dbReference>
<dbReference type="GO" id="GO:0050661">
    <property type="term" value="F:NADP binding"/>
    <property type="evidence" value="ECO:0007669"/>
    <property type="project" value="InterPro"/>
</dbReference>
<protein>
    <submittedName>
        <fullName evidence="5">FAD-binding monooxygenase</fullName>
    </submittedName>
</protein>
<comment type="similarity">
    <text evidence="1">Belongs to the FAD-binding monooxygenase family.</text>
</comment>
<evidence type="ECO:0000313" key="5">
    <source>
        <dbReference type="EMBL" id="TVY26051.1"/>
    </source>
</evidence>
<dbReference type="InterPro" id="IPR051209">
    <property type="entry name" value="FAD-bind_Monooxygenase_sf"/>
</dbReference>
<evidence type="ECO:0000256" key="1">
    <source>
        <dbReference type="ARBA" id="ARBA00010139"/>
    </source>
</evidence>
<keyword evidence="5" id="KW-0503">Monooxygenase</keyword>
<dbReference type="GO" id="GO:0004499">
    <property type="term" value="F:N,N-dimethylaniline monooxygenase activity"/>
    <property type="evidence" value="ECO:0007669"/>
    <property type="project" value="InterPro"/>
</dbReference>
<name>A0A8H8U0H7_9HELO</name>
<reference evidence="5 6" key="1">
    <citation type="submission" date="2018-05" db="EMBL/GenBank/DDBJ databases">
        <title>Genome sequencing and assembly of the regulated plant pathogen Lachnellula willkommii and related sister species for the development of diagnostic species identification markers.</title>
        <authorList>
            <person name="Giroux E."/>
            <person name="Bilodeau G."/>
        </authorList>
    </citation>
    <scope>NUCLEOTIDE SEQUENCE [LARGE SCALE GENOMIC DNA]</scope>
    <source>
        <strain evidence="5 6">CBS 185.66</strain>
    </source>
</reference>
<dbReference type="SUPFAM" id="SSF51905">
    <property type="entry name" value="FAD/NAD(P)-binding domain"/>
    <property type="match status" value="1"/>
</dbReference>